<dbReference type="GO" id="GO:0008270">
    <property type="term" value="F:zinc ion binding"/>
    <property type="evidence" value="ECO:0007669"/>
    <property type="project" value="UniProtKB-KW"/>
</dbReference>
<reference evidence="8" key="1">
    <citation type="submission" date="2007-07" db="EMBL/GenBank/DDBJ databases">
        <title>PCAP assembly of the Caenorhabditis remanei genome.</title>
        <authorList>
            <consortium name="The Caenorhabditis remanei Sequencing Consortium"/>
            <person name="Wilson R.K."/>
        </authorList>
    </citation>
    <scope>NUCLEOTIDE SEQUENCE [LARGE SCALE GENOMIC DNA]</scope>
    <source>
        <strain evidence="8">PB4641</strain>
    </source>
</reference>
<dbReference type="GO" id="GO:0005737">
    <property type="term" value="C:cytoplasm"/>
    <property type="evidence" value="ECO:0007669"/>
    <property type="project" value="UniProtKB-SubCell"/>
</dbReference>
<feature type="region of interest" description="Disordered" evidence="6">
    <location>
        <begin position="185"/>
        <end position="205"/>
    </location>
</feature>
<dbReference type="InterPro" id="IPR003903">
    <property type="entry name" value="UIM_dom"/>
</dbReference>
<evidence type="ECO:0000256" key="1">
    <source>
        <dbReference type="ARBA" id="ARBA00004496"/>
    </source>
</evidence>
<protein>
    <recommendedName>
        <fullName evidence="7">RING-type domain-containing protein</fullName>
    </recommendedName>
</protein>
<dbReference type="PROSITE" id="PS50089">
    <property type="entry name" value="ZF_RING_2"/>
    <property type="match status" value="1"/>
</dbReference>
<evidence type="ECO:0000259" key="7">
    <source>
        <dbReference type="PROSITE" id="PS50089"/>
    </source>
</evidence>
<dbReference type="InterPro" id="IPR001841">
    <property type="entry name" value="Znf_RING"/>
</dbReference>
<proteinExistence type="predicted"/>
<organism evidence="9">
    <name type="scientific">Caenorhabditis remanei</name>
    <name type="common">Caenorhabditis vulgaris</name>
    <dbReference type="NCBI Taxonomy" id="31234"/>
    <lineage>
        <taxon>Eukaryota</taxon>
        <taxon>Metazoa</taxon>
        <taxon>Ecdysozoa</taxon>
        <taxon>Nematoda</taxon>
        <taxon>Chromadorea</taxon>
        <taxon>Rhabditida</taxon>
        <taxon>Rhabditina</taxon>
        <taxon>Rhabditomorpha</taxon>
        <taxon>Rhabditoidea</taxon>
        <taxon>Rhabditidae</taxon>
        <taxon>Peloderinae</taxon>
        <taxon>Caenorhabditis</taxon>
    </lineage>
</organism>
<dbReference type="AlphaFoldDB" id="E3MXV3"/>
<evidence type="ECO:0000256" key="3">
    <source>
        <dbReference type="ARBA" id="ARBA00022771"/>
    </source>
</evidence>
<dbReference type="InterPro" id="IPR002083">
    <property type="entry name" value="MATH/TRAF_dom"/>
</dbReference>
<dbReference type="SUPFAM" id="SSF57850">
    <property type="entry name" value="RING/U-box"/>
    <property type="match status" value="1"/>
</dbReference>
<accession>E3MXV3</accession>
<feature type="domain" description="RING-type" evidence="7">
    <location>
        <begin position="215"/>
        <end position="259"/>
    </location>
</feature>
<evidence type="ECO:0000256" key="2">
    <source>
        <dbReference type="ARBA" id="ARBA00022490"/>
    </source>
</evidence>
<evidence type="ECO:0000256" key="5">
    <source>
        <dbReference type="PROSITE-ProRule" id="PRU00175"/>
    </source>
</evidence>
<keyword evidence="9" id="KW-1185">Reference proteome</keyword>
<dbReference type="EMBL" id="DS268493">
    <property type="protein sequence ID" value="EFP11779.1"/>
    <property type="molecule type" value="Genomic_DNA"/>
</dbReference>
<dbReference type="HOGENOM" id="CLU_1107968_0_0_1"/>
<feature type="compositionally biased region" description="Basic and acidic residues" evidence="6">
    <location>
        <begin position="185"/>
        <end position="204"/>
    </location>
</feature>
<dbReference type="Proteomes" id="UP000008281">
    <property type="component" value="Unassembled WGS sequence"/>
</dbReference>
<dbReference type="PANTHER" id="PTHR47156:SF10">
    <property type="entry name" value="E3 UBIQUITIN-PROTEIN LIGASE TRIM-21-RELATED"/>
    <property type="match status" value="1"/>
</dbReference>
<comment type="subcellular location">
    <subcellularLocation>
        <location evidence="1">Cytoplasm</location>
    </subcellularLocation>
</comment>
<dbReference type="OrthoDB" id="5874122at2759"/>
<evidence type="ECO:0000313" key="9">
    <source>
        <dbReference type="Proteomes" id="UP000008281"/>
    </source>
</evidence>
<name>E3MXV3_CAERE</name>
<dbReference type="InterPro" id="IPR013083">
    <property type="entry name" value="Znf_RING/FYVE/PHD"/>
</dbReference>
<evidence type="ECO:0000256" key="4">
    <source>
        <dbReference type="ARBA" id="ARBA00022833"/>
    </source>
</evidence>
<evidence type="ECO:0000313" key="8">
    <source>
        <dbReference type="EMBL" id="EFP11779.1"/>
    </source>
</evidence>
<dbReference type="PROSITE" id="PS50330">
    <property type="entry name" value="UIM"/>
    <property type="match status" value="1"/>
</dbReference>
<dbReference type="eggNOG" id="KOG4185">
    <property type="taxonomic scope" value="Eukaryota"/>
</dbReference>
<keyword evidence="2" id="KW-0963">Cytoplasm</keyword>
<dbReference type="Gene3D" id="3.30.40.10">
    <property type="entry name" value="Zinc/RING finger domain, C3HC4 (zinc finger)"/>
    <property type="match status" value="1"/>
</dbReference>
<keyword evidence="3 5" id="KW-0863">Zinc-finger</keyword>
<dbReference type="Pfam" id="PF14634">
    <property type="entry name" value="zf-RING_5"/>
    <property type="match status" value="1"/>
</dbReference>
<keyword evidence="4" id="KW-0862">Zinc</keyword>
<dbReference type="STRING" id="31234.E3MXV3"/>
<sequence>MFSSLSLFRNYVFFRNNQSVSSLTMDRTGKFIYSHTFLNVELSNPIYHLGPRKMINGLDCCISCYKQNESEWVCYLNVWPKPSLSLGWKIDYKIKTKNGFETVGTIDERIEDKSGISFREDPKYFVNGKMTIECHVEVYEIDKNGIRKPQTVTENERGIGLHNQKSQLTNEEKELQTAISLSKKEFEQQKSKERQKAKEEQKAKEQKKKKETLSCTICLLEYGEEGDRTPRVLDCGHTLCLGCCKSIARLAQIQCPFCRVVTQLTGRTVSNLPKNYLALSM</sequence>
<gene>
    <name evidence="8" type="ORF">CRE_26721</name>
</gene>
<dbReference type="InParanoid" id="E3MXV3"/>
<dbReference type="SMART" id="SM00184">
    <property type="entry name" value="RING"/>
    <property type="match status" value="1"/>
</dbReference>
<dbReference type="PANTHER" id="PTHR47156">
    <property type="entry name" value="PROTEIN CBG20824"/>
    <property type="match status" value="1"/>
</dbReference>
<evidence type="ECO:0000256" key="6">
    <source>
        <dbReference type="SAM" id="MobiDB-lite"/>
    </source>
</evidence>
<keyword evidence="3 5" id="KW-0479">Metal-binding</keyword>
<dbReference type="CDD" id="cd00121">
    <property type="entry name" value="MATH"/>
    <property type="match status" value="1"/>
</dbReference>
<dbReference type="InterPro" id="IPR052667">
    <property type="entry name" value="E3_ubiquitin-ligase_RING"/>
</dbReference>